<evidence type="ECO:0008006" key="5">
    <source>
        <dbReference type="Google" id="ProtNLM"/>
    </source>
</evidence>
<dbReference type="KEGG" id="pspc:Strain318_001131"/>
<organism evidence="2">
    <name type="scientific">Pseudogemmatithrix spongiicola</name>
    <dbReference type="NCBI Taxonomy" id="3062599"/>
    <lineage>
        <taxon>Bacteria</taxon>
        <taxon>Pseudomonadati</taxon>
        <taxon>Gemmatimonadota</taxon>
        <taxon>Gemmatimonadia</taxon>
        <taxon>Gemmatimonadales</taxon>
        <taxon>Gemmatimonadaceae</taxon>
        <taxon>Pseudogemmatithrix</taxon>
    </lineage>
</organism>
<keyword evidence="4" id="KW-1185">Reference proteome</keyword>
<keyword evidence="1" id="KW-0732">Signal</keyword>
<name>A0AA49Q4G5_9BACT</name>
<accession>A0AA49Q4G5</accession>
<evidence type="ECO:0000256" key="1">
    <source>
        <dbReference type="SAM" id="SignalP"/>
    </source>
</evidence>
<protein>
    <recommendedName>
        <fullName evidence="5">Outer membrane protein beta-barrel domain-containing protein</fullName>
    </recommendedName>
</protein>
<accession>A0AA49Q6Q3</accession>
<proteinExistence type="predicted"/>
<dbReference type="RefSeq" id="WP_367887549.1">
    <property type="nucleotide sequence ID" value="NZ_CP130612.1"/>
</dbReference>
<feature type="chain" id="PRO_5041419690" description="Outer membrane protein beta-barrel domain-containing protein" evidence="1">
    <location>
        <begin position="21"/>
        <end position="204"/>
    </location>
</feature>
<dbReference type="EMBL" id="CP130612">
    <property type="protein sequence ID" value="WKW11863.1"/>
    <property type="molecule type" value="Genomic_DNA"/>
</dbReference>
<dbReference type="EMBL" id="CP130613">
    <property type="protein sequence ID" value="WKW14773.1"/>
    <property type="molecule type" value="Genomic_DNA"/>
</dbReference>
<evidence type="ECO:0000313" key="4">
    <source>
        <dbReference type="Proteomes" id="UP001229955"/>
    </source>
</evidence>
<dbReference type="Proteomes" id="UP001229955">
    <property type="component" value="Chromosome"/>
</dbReference>
<dbReference type="AlphaFoldDB" id="A0AA49Q4G5"/>
<evidence type="ECO:0000313" key="3">
    <source>
        <dbReference type="EMBL" id="WKW14773.1"/>
    </source>
</evidence>
<evidence type="ECO:0000313" key="2">
    <source>
        <dbReference type="EMBL" id="WKW11863.1"/>
    </source>
</evidence>
<sequence>MRRVLMLLAAVGFAAGTLGAQDKPGPDKPQPSTDASGSAFFLGYNLYLTPQVWPDIGADDDPKFGVGFGGMLGLGWRWDELVLLVGPHISYQMWTADYSQKPNSATRSVTIGMADVGVEAVFHFDKSMGFWMGAGSSTMDASMLLDNGDTFYYPGLDGEQFGYLSAGVTFRLGRLARLGLGVTQYQEDAARDANRVEFRLGLGY</sequence>
<feature type="signal peptide" evidence="1">
    <location>
        <begin position="1"/>
        <end position="20"/>
    </location>
</feature>
<reference evidence="2" key="1">
    <citation type="submission" date="2023-07" db="EMBL/GenBank/DDBJ databases">
        <authorList>
            <person name="Haufschild T."/>
            <person name="Kallscheuer N."/>
            <person name="Hammer J."/>
            <person name="Kohn T."/>
            <person name="Kabuu M."/>
            <person name="Jogler M."/>
            <person name="Wohfarth N."/>
            <person name="Heuer A."/>
            <person name="Rohde M."/>
            <person name="van Teeseling M.C.F."/>
            <person name="Jogler C."/>
        </authorList>
    </citation>
    <scope>NUCLEOTIDE SEQUENCE</scope>
    <source>
        <strain evidence="2">Strain 138</strain>
        <strain evidence="3">Strain 318</strain>
    </source>
</reference>
<gene>
    <name evidence="2" type="ORF">Strain138_001131</name>
    <name evidence="3" type="ORF">Strain318_001131</name>
</gene>